<evidence type="ECO:0000256" key="4">
    <source>
        <dbReference type="ARBA" id="ARBA00022777"/>
    </source>
</evidence>
<feature type="transmembrane region" description="Helical" evidence="8">
    <location>
        <begin position="145"/>
        <end position="163"/>
    </location>
</feature>
<dbReference type="PROSITE" id="PS50011">
    <property type="entry name" value="PROTEIN_KINASE_DOM"/>
    <property type="match status" value="1"/>
</dbReference>
<feature type="transmembrane region" description="Helical" evidence="8">
    <location>
        <begin position="113"/>
        <end position="133"/>
    </location>
</feature>
<dbReference type="InterPro" id="IPR008271">
    <property type="entry name" value="Ser/Thr_kinase_AS"/>
</dbReference>
<keyword evidence="5 6" id="KW-0067">ATP-binding</keyword>
<feature type="compositionally biased region" description="Acidic residues" evidence="7">
    <location>
        <begin position="783"/>
        <end position="795"/>
    </location>
</feature>
<dbReference type="Gene3D" id="1.10.510.10">
    <property type="entry name" value="Transferase(Phosphotransferase) domain 1"/>
    <property type="match status" value="1"/>
</dbReference>
<keyword evidence="3 6" id="KW-0547">Nucleotide-binding</keyword>
<keyword evidence="8" id="KW-0812">Transmembrane</keyword>
<feature type="domain" description="Protein kinase" evidence="9">
    <location>
        <begin position="462"/>
        <end position="728"/>
    </location>
</feature>
<feature type="transmembrane region" description="Helical" evidence="8">
    <location>
        <begin position="83"/>
        <end position="101"/>
    </location>
</feature>
<proteinExistence type="predicted"/>
<dbReference type="InterPro" id="IPR011009">
    <property type="entry name" value="Kinase-like_dom_sf"/>
</dbReference>
<dbReference type="EMBL" id="CAJNNW010026145">
    <property type="protein sequence ID" value="CAE8683015.1"/>
    <property type="molecule type" value="Genomic_DNA"/>
</dbReference>
<dbReference type="InterPro" id="IPR017441">
    <property type="entry name" value="Protein_kinase_ATP_BS"/>
</dbReference>
<dbReference type="InterPro" id="IPR000719">
    <property type="entry name" value="Prot_kinase_dom"/>
</dbReference>
<keyword evidence="2" id="KW-0808">Transferase</keyword>
<keyword evidence="4" id="KW-0418">Kinase</keyword>
<keyword evidence="8" id="KW-1133">Transmembrane helix</keyword>
<dbReference type="Proteomes" id="UP000626109">
    <property type="component" value="Unassembled WGS sequence"/>
</dbReference>
<sequence>MVKPTKSTKCTKSTASVVPVSEHSSEPVLDMETIIQPSVTRNTILHPYESRWATLAAPGRKLVAALMCGPPGEWLSSSCMTSWNVTAASLGAVTLIVAPLSDQDISGIGGTTLLVGIVGLCVILLTLVAIVCLEGKWARWWLKDVCCVGLALAMNVLAAYLSASCAESTDRLRHLTRMSLAYKLWPLIGFRAELAYGFLLLSWLIDCGAHGFAAAEFEEEVWNIQTLSWLLLQMLFFAYVTSVALQNYKHCYDAETELEDEKQLSEDFGKSVCDFVLRLAEDGTILSCNEKFQQMMIHATVVGTKLEEYLARGRDDAVKLRRALNIKSEEVRGDLSLSLGMWGKQEKLLVDVFIVKKKDRLANIRWNSSPQKGSYLVGMRCKPAPSIGGVAMCVSPSGLPSSVMCISPSDVQGAQSFESGSAAPICAMTSSQAFACPDDQKRTLMELGHKEHWIIRARDLVCDHLAILGSGGFGTVYQGTYHGCKVAVKVPKEEKRTHHPLLNELRVLRHVRHPNIVLFFGACIGKKASDMMLVFELIEGVTLQEFMTNPARTHDNKCMNSFVKGRLSILGGIASALQYLHSVSKPIVHGDLKDSNVFVEIWNDHHRSKLGDFGLSRMVYKVTSRMGGSLRWMAPEIITSCGTSSPAATADVFSFGRLMSLILSGVKPCAGLSRQDITRATRNGRLPSLVWPRDTLDISKLSEFGKRCVSIDPLQRPTMAEATEQLTFCAQCIMNKTFSSSTVGQAPQSIASDSSLSLEAEIDNSSEDSVDRVDRQASVINAVEEEDEEDEEDVEIVNSVY</sequence>
<evidence type="ECO:0000256" key="1">
    <source>
        <dbReference type="ARBA" id="ARBA00022527"/>
    </source>
</evidence>
<dbReference type="AlphaFoldDB" id="A0A813JLA9"/>
<dbReference type="GO" id="GO:0004674">
    <property type="term" value="F:protein serine/threonine kinase activity"/>
    <property type="evidence" value="ECO:0007669"/>
    <property type="project" value="UniProtKB-KW"/>
</dbReference>
<evidence type="ECO:0000256" key="3">
    <source>
        <dbReference type="ARBA" id="ARBA00022741"/>
    </source>
</evidence>
<keyword evidence="8" id="KW-0472">Membrane</keyword>
<dbReference type="InterPro" id="IPR051681">
    <property type="entry name" value="Ser/Thr_Kinases-Pseudokinases"/>
</dbReference>
<dbReference type="InterPro" id="IPR001245">
    <property type="entry name" value="Ser-Thr/Tyr_kinase_cat_dom"/>
</dbReference>
<dbReference type="SMART" id="SM00220">
    <property type="entry name" value="S_TKc"/>
    <property type="match status" value="1"/>
</dbReference>
<dbReference type="Pfam" id="PF07714">
    <property type="entry name" value="PK_Tyr_Ser-Thr"/>
    <property type="match status" value="1"/>
</dbReference>
<dbReference type="SUPFAM" id="SSF56112">
    <property type="entry name" value="Protein kinase-like (PK-like)"/>
    <property type="match status" value="1"/>
</dbReference>
<name>A0A813JLA9_POLGL</name>
<keyword evidence="1" id="KW-0723">Serine/threonine-protein kinase</keyword>
<dbReference type="PROSITE" id="PS00108">
    <property type="entry name" value="PROTEIN_KINASE_ST"/>
    <property type="match status" value="1"/>
</dbReference>
<feature type="binding site" evidence="6">
    <location>
        <position position="489"/>
    </location>
    <ligand>
        <name>ATP</name>
        <dbReference type="ChEBI" id="CHEBI:30616"/>
    </ligand>
</feature>
<dbReference type="PANTHER" id="PTHR44329:SF288">
    <property type="entry name" value="MITOGEN-ACTIVATED PROTEIN KINASE KINASE KINASE 20"/>
    <property type="match status" value="1"/>
</dbReference>
<evidence type="ECO:0000256" key="6">
    <source>
        <dbReference type="PROSITE-ProRule" id="PRU10141"/>
    </source>
</evidence>
<dbReference type="PROSITE" id="PS00107">
    <property type="entry name" value="PROTEIN_KINASE_ATP"/>
    <property type="match status" value="1"/>
</dbReference>
<evidence type="ECO:0000256" key="2">
    <source>
        <dbReference type="ARBA" id="ARBA00022679"/>
    </source>
</evidence>
<evidence type="ECO:0000256" key="8">
    <source>
        <dbReference type="SAM" id="Phobius"/>
    </source>
</evidence>
<evidence type="ECO:0000256" key="5">
    <source>
        <dbReference type="ARBA" id="ARBA00022840"/>
    </source>
</evidence>
<organism evidence="10 11">
    <name type="scientific">Polarella glacialis</name>
    <name type="common">Dinoflagellate</name>
    <dbReference type="NCBI Taxonomy" id="89957"/>
    <lineage>
        <taxon>Eukaryota</taxon>
        <taxon>Sar</taxon>
        <taxon>Alveolata</taxon>
        <taxon>Dinophyceae</taxon>
        <taxon>Suessiales</taxon>
        <taxon>Suessiaceae</taxon>
        <taxon>Polarella</taxon>
    </lineage>
</organism>
<gene>
    <name evidence="10" type="ORF">PGLA2088_LOCUS23239</name>
</gene>
<comment type="caution">
    <text evidence="10">The sequence shown here is derived from an EMBL/GenBank/DDBJ whole genome shotgun (WGS) entry which is preliminary data.</text>
</comment>
<protein>
    <recommendedName>
        <fullName evidence="9">Protein kinase domain-containing protein</fullName>
    </recommendedName>
</protein>
<feature type="region of interest" description="Disordered" evidence="7">
    <location>
        <begin position="754"/>
        <end position="801"/>
    </location>
</feature>
<reference evidence="10" key="1">
    <citation type="submission" date="2021-02" db="EMBL/GenBank/DDBJ databases">
        <authorList>
            <person name="Dougan E. K."/>
            <person name="Rhodes N."/>
            <person name="Thang M."/>
            <person name="Chan C."/>
        </authorList>
    </citation>
    <scope>NUCLEOTIDE SEQUENCE</scope>
</reference>
<evidence type="ECO:0000256" key="7">
    <source>
        <dbReference type="SAM" id="MobiDB-lite"/>
    </source>
</evidence>
<dbReference type="GO" id="GO:0005524">
    <property type="term" value="F:ATP binding"/>
    <property type="evidence" value="ECO:0007669"/>
    <property type="project" value="UniProtKB-UniRule"/>
</dbReference>
<evidence type="ECO:0000259" key="9">
    <source>
        <dbReference type="PROSITE" id="PS50011"/>
    </source>
</evidence>
<evidence type="ECO:0000313" key="10">
    <source>
        <dbReference type="EMBL" id="CAE8683015.1"/>
    </source>
</evidence>
<dbReference type="PANTHER" id="PTHR44329">
    <property type="entry name" value="SERINE/THREONINE-PROTEIN KINASE TNNI3K-RELATED"/>
    <property type="match status" value="1"/>
</dbReference>
<accession>A0A813JLA9</accession>
<evidence type="ECO:0000313" key="11">
    <source>
        <dbReference type="Proteomes" id="UP000626109"/>
    </source>
</evidence>